<evidence type="ECO:0000256" key="7">
    <source>
        <dbReference type="ARBA" id="ARBA00038171"/>
    </source>
</evidence>
<dbReference type="InterPro" id="IPR051881">
    <property type="entry name" value="Copper_transport_ATOX1-like"/>
</dbReference>
<dbReference type="Pfam" id="PF00403">
    <property type="entry name" value="HMA"/>
    <property type="match status" value="1"/>
</dbReference>
<reference evidence="9" key="1">
    <citation type="submission" date="2012-08" db="EMBL/GenBank/DDBJ databases">
        <title>Metal induction of metallothionein genes and accumulation of silver and copper in the ectomycorrhizal fungus Amanita strobiliformis suggest silver acting as a copper mimic.</title>
        <authorList>
            <person name="Matenova M."/>
            <person name="Hlozkova K."/>
            <person name="Borovicka J."/>
            <person name="Gryndler M."/>
            <person name="Hroudova M."/>
            <person name="Strnad H."/>
            <person name="Kotrba P."/>
        </authorList>
    </citation>
    <scope>NUCLEOTIDE SEQUENCE</scope>
</reference>
<evidence type="ECO:0000259" key="8">
    <source>
        <dbReference type="PROSITE" id="PS50846"/>
    </source>
</evidence>
<keyword evidence="4" id="KW-0186">Copper</keyword>
<dbReference type="InterPro" id="IPR036163">
    <property type="entry name" value="HMA_dom_sf"/>
</dbReference>
<evidence type="ECO:0000256" key="6">
    <source>
        <dbReference type="ARBA" id="ARBA00023186"/>
    </source>
</evidence>
<organism evidence="9">
    <name type="scientific">Amanita strobiliformis</name>
    <dbReference type="NCBI Taxonomy" id="67730"/>
    <lineage>
        <taxon>Eukaryota</taxon>
        <taxon>Fungi</taxon>
        <taxon>Dikarya</taxon>
        <taxon>Basidiomycota</taxon>
        <taxon>Agaricomycotina</taxon>
        <taxon>Agaricomycetes</taxon>
        <taxon>Agaricomycetidae</taxon>
        <taxon>Agaricales</taxon>
        <taxon>Pluteineae</taxon>
        <taxon>Amanitaceae</taxon>
        <taxon>Amanita</taxon>
    </lineage>
</organism>
<evidence type="ECO:0000256" key="1">
    <source>
        <dbReference type="ARBA" id="ARBA00022448"/>
    </source>
</evidence>
<dbReference type="GO" id="GO:0016531">
    <property type="term" value="F:copper chaperone activity"/>
    <property type="evidence" value="ECO:0007669"/>
    <property type="project" value="TreeGrafter"/>
</dbReference>
<feature type="domain" description="HMA" evidence="8">
    <location>
        <begin position="1"/>
        <end position="63"/>
    </location>
</feature>
<evidence type="ECO:0000256" key="3">
    <source>
        <dbReference type="ARBA" id="ARBA00022796"/>
    </source>
</evidence>
<keyword evidence="1" id="KW-0813">Transport</keyword>
<dbReference type="CDD" id="cd00371">
    <property type="entry name" value="HMA"/>
    <property type="match status" value="1"/>
</dbReference>
<comment type="similarity">
    <text evidence="7">Belongs to the ATX1 family.</text>
</comment>
<evidence type="ECO:0000256" key="2">
    <source>
        <dbReference type="ARBA" id="ARBA00022723"/>
    </source>
</evidence>
<dbReference type="AlphaFoldDB" id="K4IR35"/>
<dbReference type="GO" id="GO:0006825">
    <property type="term" value="P:copper ion transport"/>
    <property type="evidence" value="ECO:0007669"/>
    <property type="project" value="UniProtKB-KW"/>
</dbReference>
<dbReference type="EMBL" id="JX463751">
    <property type="protein sequence ID" value="AFU72295.1"/>
    <property type="molecule type" value="mRNA"/>
</dbReference>
<dbReference type="PANTHER" id="PTHR46365">
    <property type="entry name" value="COPPER TRANSPORT PROTEIN ATOX1"/>
    <property type="match status" value="1"/>
</dbReference>
<keyword evidence="3" id="KW-0187">Copper transport</keyword>
<dbReference type="FunFam" id="3.30.70.100:FF:000008">
    <property type="entry name" value="Copper transport protein ATOX1"/>
    <property type="match status" value="1"/>
</dbReference>
<accession>K4IR35</accession>
<keyword evidence="6" id="KW-0143">Chaperone</keyword>
<dbReference type="GO" id="GO:0046872">
    <property type="term" value="F:metal ion binding"/>
    <property type="evidence" value="ECO:0007669"/>
    <property type="project" value="UniProtKB-KW"/>
</dbReference>
<evidence type="ECO:0000313" key="9">
    <source>
        <dbReference type="EMBL" id="AFU72295.1"/>
    </source>
</evidence>
<evidence type="ECO:0000256" key="4">
    <source>
        <dbReference type="ARBA" id="ARBA00023008"/>
    </source>
</evidence>
<dbReference type="PROSITE" id="PS50846">
    <property type="entry name" value="HMA_2"/>
    <property type="match status" value="1"/>
</dbReference>
<evidence type="ECO:0000256" key="5">
    <source>
        <dbReference type="ARBA" id="ARBA00023065"/>
    </source>
</evidence>
<proteinExistence type="evidence at transcript level"/>
<name>K4IR35_9AGAR</name>
<dbReference type="GO" id="GO:0005829">
    <property type="term" value="C:cytosol"/>
    <property type="evidence" value="ECO:0007669"/>
    <property type="project" value="TreeGrafter"/>
</dbReference>
<dbReference type="SUPFAM" id="SSF55008">
    <property type="entry name" value="HMA, heavy metal-associated domain"/>
    <property type="match status" value="1"/>
</dbReference>
<keyword evidence="2" id="KW-0479">Metal-binding</keyword>
<sequence>MATYNFNVEMSCSGCSNAVERALKRLGVESVECNLETQQVTVVSEHSLEEVLATIQKTGKTVSVKDQ</sequence>
<gene>
    <name evidence="9" type="primary">ATX1.1</name>
</gene>
<dbReference type="InterPro" id="IPR006121">
    <property type="entry name" value="HMA_dom"/>
</dbReference>
<dbReference type="PANTHER" id="PTHR46365:SF1">
    <property type="entry name" value="COPPER TRANSPORT PROTEIN ATOX1"/>
    <property type="match status" value="1"/>
</dbReference>
<protein>
    <submittedName>
        <fullName evidence="9">Metal homeostasis factor</fullName>
    </submittedName>
</protein>
<keyword evidence="5" id="KW-0406">Ion transport</keyword>
<dbReference type="Gene3D" id="3.30.70.100">
    <property type="match status" value="1"/>
</dbReference>